<evidence type="ECO:0000313" key="2">
    <source>
        <dbReference type="EMBL" id="KAK1784924.1"/>
    </source>
</evidence>
<evidence type="ECO:0000313" key="3">
    <source>
        <dbReference type="Proteomes" id="UP001239994"/>
    </source>
</evidence>
<comment type="caution">
    <text evidence="2">The sequence shown here is derived from an EMBL/GenBank/DDBJ whole genome shotgun (WGS) entry which is preliminary data.</text>
</comment>
<feature type="region of interest" description="Disordered" evidence="1">
    <location>
        <begin position="81"/>
        <end position="111"/>
    </location>
</feature>
<feature type="compositionally biased region" description="Low complexity" evidence="1">
    <location>
        <begin position="343"/>
        <end position="352"/>
    </location>
</feature>
<sequence length="358" mass="39297">MNFAVHEQSWHSPQRSGPEDAVRRSRDPRGNGMTAVARGEELLAETFKMSAEPQTTSHHPDCKNASLPWDVEESELMEMPLLPVPPAPSQLGEPHGSSSSTNPSSPGGVDLGTRIFVSGGYAPRKTEMACVRVFMGCPSLYQVTGVNLQNAYLQISFMDTLGSCHYQHCTELFDMADMKLESDMPHLSSGADIVYEGVRQSEDTPPPHTHSHVIVPMWHLRHLTDMDFRELRGLRERLYCWTRPTVCLRTSSLAPLRRRRGPLILFTLARQLGDSGLFCEKKEAEKRGEISLGPVAEQRRSGQGTGRGEGCGAQSESLLPQAPVCSLSSDRQALTPTPPPPAALISRRSSTPLSPPPP</sequence>
<dbReference type="EMBL" id="JAROKS010000026">
    <property type="protein sequence ID" value="KAK1784924.1"/>
    <property type="molecule type" value="Genomic_DNA"/>
</dbReference>
<dbReference type="AlphaFoldDB" id="A0AAD9DLL3"/>
<feature type="region of interest" description="Disordered" evidence="1">
    <location>
        <begin position="289"/>
        <end position="358"/>
    </location>
</feature>
<feature type="region of interest" description="Disordered" evidence="1">
    <location>
        <begin position="1"/>
        <end position="66"/>
    </location>
</feature>
<proteinExistence type="predicted"/>
<organism evidence="2 3">
    <name type="scientific">Electrophorus voltai</name>
    <dbReference type="NCBI Taxonomy" id="2609070"/>
    <lineage>
        <taxon>Eukaryota</taxon>
        <taxon>Metazoa</taxon>
        <taxon>Chordata</taxon>
        <taxon>Craniata</taxon>
        <taxon>Vertebrata</taxon>
        <taxon>Euteleostomi</taxon>
        <taxon>Actinopterygii</taxon>
        <taxon>Neopterygii</taxon>
        <taxon>Teleostei</taxon>
        <taxon>Ostariophysi</taxon>
        <taxon>Gymnotiformes</taxon>
        <taxon>Gymnotoidei</taxon>
        <taxon>Gymnotidae</taxon>
        <taxon>Electrophorus</taxon>
    </lineage>
</organism>
<name>A0AAD9DLL3_9TELE</name>
<gene>
    <name evidence="2" type="ORF">P4O66_018358</name>
</gene>
<evidence type="ECO:0000256" key="1">
    <source>
        <dbReference type="SAM" id="MobiDB-lite"/>
    </source>
</evidence>
<keyword evidence="3" id="KW-1185">Reference proteome</keyword>
<reference evidence="2" key="1">
    <citation type="submission" date="2023-03" db="EMBL/GenBank/DDBJ databases">
        <title>Electrophorus voltai genome.</title>
        <authorList>
            <person name="Bian C."/>
        </authorList>
    </citation>
    <scope>NUCLEOTIDE SEQUENCE</scope>
    <source>
        <strain evidence="2">CB-2022</strain>
        <tissue evidence="2">Muscle</tissue>
    </source>
</reference>
<accession>A0AAD9DLL3</accession>
<protein>
    <submittedName>
        <fullName evidence="2">Uncharacterized protein</fullName>
    </submittedName>
</protein>
<feature type="compositionally biased region" description="Basic and acidic residues" evidence="1">
    <location>
        <begin position="17"/>
        <end position="29"/>
    </location>
</feature>
<dbReference type="Proteomes" id="UP001239994">
    <property type="component" value="Unassembled WGS sequence"/>
</dbReference>
<feature type="compositionally biased region" description="Low complexity" evidence="1">
    <location>
        <begin position="89"/>
        <end position="108"/>
    </location>
</feature>